<sequence>MTRPQVYEVAAAQSKDQVLDAFAAALDFPDYFGRNLDALADCLHDFAAAASAPTTVVWRVDAGFETTRSYRLIREILAEVAAKSKQESPKAAVSFVLQEQPPAPAVQRH</sequence>
<accession>A0ABU1JA63</accession>
<evidence type="ECO:0000259" key="2">
    <source>
        <dbReference type="Pfam" id="PF01337"/>
    </source>
</evidence>
<keyword evidence="4" id="KW-1185">Reference proteome</keyword>
<gene>
    <name evidence="3" type="ORF">JOE69_001559</name>
</gene>
<dbReference type="RefSeq" id="WP_296363117.1">
    <property type="nucleotide sequence ID" value="NZ_BAAAHY010000005.1"/>
</dbReference>
<dbReference type="EMBL" id="JAVDQF010000001">
    <property type="protein sequence ID" value="MDR6269321.1"/>
    <property type="molecule type" value="Genomic_DNA"/>
</dbReference>
<dbReference type="InterPro" id="IPR000468">
    <property type="entry name" value="Barstar"/>
</dbReference>
<reference evidence="3 4" key="1">
    <citation type="submission" date="2023-07" db="EMBL/GenBank/DDBJ databases">
        <title>Sequencing the genomes of 1000 actinobacteria strains.</title>
        <authorList>
            <person name="Klenk H.-P."/>
        </authorList>
    </citation>
    <scope>NUCLEOTIDE SEQUENCE [LARGE SCALE GENOMIC DNA]</scope>
    <source>
        <strain evidence="3 4">DSM 14555</strain>
    </source>
</reference>
<dbReference type="Gene3D" id="3.30.370.10">
    <property type="entry name" value="Barstar-like"/>
    <property type="match status" value="1"/>
</dbReference>
<comment type="similarity">
    <text evidence="1">Belongs to the barstar family.</text>
</comment>
<dbReference type="Proteomes" id="UP001185069">
    <property type="component" value="Unassembled WGS sequence"/>
</dbReference>
<dbReference type="InterPro" id="IPR035905">
    <property type="entry name" value="Barstar-like_sf"/>
</dbReference>
<proteinExistence type="inferred from homology"/>
<dbReference type="SUPFAM" id="SSF52038">
    <property type="entry name" value="Barstar-related"/>
    <property type="match status" value="1"/>
</dbReference>
<evidence type="ECO:0000313" key="3">
    <source>
        <dbReference type="EMBL" id="MDR6269321.1"/>
    </source>
</evidence>
<evidence type="ECO:0000313" key="4">
    <source>
        <dbReference type="Proteomes" id="UP001185069"/>
    </source>
</evidence>
<feature type="domain" description="Barstar (barnase inhibitor)" evidence="2">
    <location>
        <begin position="9"/>
        <end position="88"/>
    </location>
</feature>
<comment type="caution">
    <text evidence="3">The sequence shown here is derived from an EMBL/GenBank/DDBJ whole genome shotgun (WGS) entry which is preliminary data.</text>
</comment>
<evidence type="ECO:0000256" key="1">
    <source>
        <dbReference type="ARBA" id="ARBA00006845"/>
    </source>
</evidence>
<organism evidence="3 4">
    <name type="scientific">Arthrobacter russicus</name>
    <dbReference type="NCBI Taxonomy" id="172040"/>
    <lineage>
        <taxon>Bacteria</taxon>
        <taxon>Bacillati</taxon>
        <taxon>Actinomycetota</taxon>
        <taxon>Actinomycetes</taxon>
        <taxon>Micrococcales</taxon>
        <taxon>Micrococcaceae</taxon>
        <taxon>Arthrobacter</taxon>
    </lineage>
</organism>
<name>A0ABU1JA63_9MICC</name>
<dbReference type="Pfam" id="PF01337">
    <property type="entry name" value="Barstar"/>
    <property type="match status" value="1"/>
</dbReference>
<protein>
    <submittedName>
        <fullName evidence="3">RNAse (Barnase) inhibitor barstar</fullName>
    </submittedName>
</protein>